<dbReference type="GO" id="GO:0005217">
    <property type="term" value="F:intracellularly ligand-gated monoatomic ion channel activity"/>
    <property type="evidence" value="ECO:0007669"/>
    <property type="project" value="Ensembl"/>
</dbReference>
<keyword evidence="9" id="KW-0406">Ion transport</keyword>
<comment type="catalytic activity">
    <reaction evidence="7">
        <text>chloride(in) = chloride(out)</text>
        <dbReference type="Rhea" id="RHEA:29823"/>
        <dbReference type="ChEBI" id="CHEBI:17996"/>
    </reaction>
</comment>
<protein>
    <recommendedName>
        <fullName evidence="9">Bestrophin</fullName>
    </recommendedName>
</protein>
<dbReference type="STRING" id="9643.ENSUAMP00000025165"/>
<feature type="transmembrane region" description="Helical" evidence="9">
    <location>
        <begin position="235"/>
        <end position="257"/>
    </location>
</feature>
<sequence length="487" mass="54774">MTVTYTARVANARFGGFSQLLLLWRGSIYKLLWRELLCFLALYMALSAAYRFVLTEGQKRYFEKLVIYCDQYASLIPVSFVLGFYVTLVVHRWWNQYLCMPLPDALMCVVAGTVHGRDERGRLYRRTLMRYAGLSAVLILRSVSTAVFKRFPTIDHVVEAGFMTREERKKFENLNSSYNKYWVPCVWFSNLAAQARREGRIRDNSALKLLLEELTVFRSKCGMLFHYDWISVPLVYTQVVTIAVYSYFLACLIGRQFLDPAQGYQGHNLDLCVPIFTLLQFFFYAGWLKVAEQLINPFGEDDDDFETNFLIDRNFQVRLDCDLPGLPKQGGWNQEEQRVPSTVRSDRLPKEDMQFQRLDGVDGPLGEAHGDFLQRLLPVGAGMAAGGLLGRRLSLMRRKNSCVSETSTAASCACAGALDGAAPECGCGDPLLESGLREPEPELPAGPELPVPGPAVEPFTTVPMPAPRGPAPPWLPSPIGEEEESLA</sequence>
<dbReference type="Ensembl" id="ENSUAMT00000028110.1">
    <property type="protein sequence ID" value="ENSUAMP00000025165.1"/>
    <property type="gene ID" value="ENSUAMG00000019615.1"/>
</dbReference>
<dbReference type="GO" id="GO:0005886">
    <property type="term" value="C:plasma membrane"/>
    <property type="evidence" value="ECO:0007669"/>
    <property type="project" value="UniProtKB-SubCell"/>
</dbReference>
<feature type="compositionally biased region" description="Pro residues" evidence="10">
    <location>
        <begin position="442"/>
        <end position="455"/>
    </location>
</feature>
<evidence type="ECO:0000256" key="1">
    <source>
        <dbReference type="ARBA" id="ARBA00004370"/>
    </source>
</evidence>
<dbReference type="Proteomes" id="UP000291022">
    <property type="component" value="Unassembled WGS sequence"/>
</dbReference>
<reference evidence="12" key="1">
    <citation type="submission" date="2016-06" db="EMBL/GenBank/DDBJ databases">
        <title>De novo assembly and RNA-Seq shows season-dependent expression and editing in black bear kidneys.</title>
        <authorList>
            <person name="Korstanje R."/>
            <person name="Srivastava A."/>
            <person name="Sarsani V.K."/>
            <person name="Sheehan S.M."/>
            <person name="Seger R.L."/>
            <person name="Barter M.E."/>
            <person name="Lindqvist C."/>
            <person name="Brody L.C."/>
            <person name="Mullikin J.C."/>
        </authorList>
    </citation>
    <scope>NUCLEOTIDE SEQUENCE [LARGE SCALE GENOMIC DNA]</scope>
</reference>
<evidence type="ECO:0000256" key="6">
    <source>
        <dbReference type="ARBA" id="ARBA00023214"/>
    </source>
</evidence>
<dbReference type="GO" id="GO:0034707">
    <property type="term" value="C:chloride channel complex"/>
    <property type="evidence" value="ECO:0007669"/>
    <property type="project" value="UniProtKB-KW"/>
</dbReference>
<accession>A0A452RZM9</accession>
<dbReference type="InterPro" id="IPR000615">
    <property type="entry name" value="Bestrophin"/>
</dbReference>
<dbReference type="PANTHER" id="PTHR10736">
    <property type="entry name" value="BESTROPHIN"/>
    <property type="match status" value="1"/>
</dbReference>
<keyword evidence="9" id="KW-0813">Transport</keyword>
<keyword evidence="9" id="KW-0407">Ion channel</keyword>
<keyword evidence="6 9" id="KW-0868">Chloride</keyword>
<keyword evidence="3 9" id="KW-1133">Transmembrane helix</keyword>
<keyword evidence="5 9" id="KW-0869">Chloride channel</keyword>
<dbReference type="GeneTree" id="ENSGT00940000161361"/>
<feature type="region of interest" description="Disordered" evidence="10">
    <location>
        <begin position="436"/>
        <end position="487"/>
    </location>
</feature>
<evidence type="ECO:0000256" key="9">
    <source>
        <dbReference type="RuleBase" id="RU363126"/>
    </source>
</evidence>
<dbReference type="GO" id="GO:0099094">
    <property type="term" value="F:ligand-gated monoatomic cation channel activity"/>
    <property type="evidence" value="ECO:0007669"/>
    <property type="project" value="Ensembl"/>
</dbReference>
<dbReference type="InterPro" id="IPR021134">
    <property type="entry name" value="Bestrophin-like"/>
</dbReference>
<comment type="subcellular location">
    <subcellularLocation>
        <location evidence="9">Cell membrane</location>
        <topology evidence="9">Multi-pass membrane protein</topology>
    </subcellularLocation>
    <subcellularLocation>
        <location evidence="1">Membrane</location>
    </subcellularLocation>
</comment>
<dbReference type="PANTHER" id="PTHR10736:SF1">
    <property type="entry name" value="BESTROPHIN-2"/>
    <property type="match status" value="1"/>
</dbReference>
<feature type="compositionally biased region" description="Pro residues" evidence="10">
    <location>
        <begin position="464"/>
        <end position="476"/>
    </location>
</feature>
<evidence type="ECO:0000256" key="7">
    <source>
        <dbReference type="ARBA" id="ARBA00024167"/>
    </source>
</evidence>
<reference evidence="11" key="3">
    <citation type="submission" date="2025-09" db="UniProtKB">
        <authorList>
            <consortium name="Ensembl"/>
        </authorList>
    </citation>
    <scope>IDENTIFICATION</scope>
</reference>
<comment type="function">
    <text evidence="9">Forms calcium-sensitive chloride channels. Permeable to bicarbonate.</text>
</comment>
<dbReference type="GO" id="GO:0160133">
    <property type="term" value="F:bicarbonate channel activity"/>
    <property type="evidence" value="ECO:0007669"/>
    <property type="project" value="Ensembl"/>
</dbReference>
<feature type="transmembrane region" description="Helical" evidence="9">
    <location>
        <begin position="31"/>
        <end position="53"/>
    </location>
</feature>
<proteinExistence type="inferred from homology"/>
<evidence type="ECO:0000256" key="10">
    <source>
        <dbReference type="SAM" id="MobiDB-lite"/>
    </source>
</evidence>
<reference evidence="11" key="2">
    <citation type="submission" date="2025-08" db="UniProtKB">
        <authorList>
            <consortium name="Ensembl"/>
        </authorList>
    </citation>
    <scope>IDENTIFICATION</scope>
</reference>
<keyword evidence="4 9" id="KW-0472">Membrane</keyword>
<keyword evidence="9" id="KW-1003">Cell membrane</keyword>
<keyword evidence="12" id="KW-1185">Reference proteome</keyword>
<dbReference type="GO" id="GO:0005254">
    <property type="term" value="F:chloride channel activity"/>
    <property type="evidence" value="ECO:0007669"/>
    <property type="project" value="UniProtKB-KW"/>
</dbReference>
<name>A0A452RZM9_URSAM</name>
<keyword evidence="2 9" id="KW-0812">Transmembrane</keyword>
<evidence type="ECO:0000313" key="12">
    <source>
        <dbReference type="Proteomes" id="UP000291022"/>
    </source>
</evidence>
<dbReference type="AlphaFoldDB" id="A0A452RZM9"/>
<dbReference type="OMA" id="APECGCG"/>
<feature type="transmembrane region" description="Helical" evidence="9">
    <location>
        <begin position="128"/>
        <end position="148"/>
    </location>
</feature>
<evidence type="ECO:0000256" key="2">
    <source>
        <dbReference type="ARBA" id="ARBA00022692"/>
    </source>
</evidence>
<evidence type="ECO:0000256" key="8">
    <source>
        <dbReference type="ARBA" id="ARBA00034769"/>
    </source>
</evidence>
<gene>
    <name evidence="11" type="primary">BEST2</name>
</gene>
<evidence type="ECO:0000256" key="4">
    <source>
        <dbReference type="ARBA" id="ARBA00023136"/>
    </source>
</evidence>
<evidence type="ECO:0000256" key="3">
    <source>
        <dbReference type="ARBA" id="ARBA00022989"/>
    </source>
</evidence>
<evidence type="ECO:0000256" key="5">
    <source>
        <dbReference type="ARBA" id="ARBA00023173"/>
    </source>
</evidence>
<feature type="transmembrane region" description="Helical" evidence="9">
    <location>
        <begin position="65"/>
        <end position="88"/>
    </location>
</feature>
<feature type="transmembrane region" description="Helical" evidence="9">
    <location>
        <begin position="269"/>
        <end position="287"/>
    </location>
</feature>
<dbReference type="Pfam" id="PF01062">
    <property type="entry name" value="Bestrophin"/>
    <property type="match status" value="1"/>
</dbReference>
<comment type="similarity">
    <text evidence="8 9">Belongs to the anion channel-forming bestrophin (TC 1.A.46) family. Calcium-sensitive chloride channel subfamily.</text>
</comment>
<evidence type="ECO:0000313" key="11">
    <source>
        <dbReference type="Ensembl" id="ENSUAMP00000025165.1"/>
    </source>
</evidence>
<organism evidence="11 12">
    <name type="scientific">Ursus americanus</name>
    <name type="common">American black bear</name>
    <name type="synonym">Euarctos americanus</name>
    <dbReference type="NCBI Taxonomy" id="9643"/>
    <lineage>
        <taxon>Eukaryota</taxon>
        <taxon>Metazoa</taxon>
        <taxon>Chordata</taxon>
        <taxon>Craniata</taxon>
        <taxon>Vertebrata</taxon>
        <taxon>Euteleostomi</taxon>
        <taxon>Mammalia</taxon>
        <taxon>Eutheria</taxon>
        <taxon>Laurasiatheria</taxon>
        <taxon>Carnivora</taxon>
        <taxon>Caniformia</taxon>
        <taxon>Ursidae</taxon>
        <taxon>Ursus</taxon>
    </lineage>
</organism>